<evidence type="ECO:0000313" key="13">
    <source>
        <dbReference type="WBParaSite" id="ACRNAN_scaffold4268.g28053.t1"/>
    </source>
</evidence>
<feature type="binding site" evidence="8">
    <location>
        <position position="73"/>
    </location>
    <ligand>
        <name>Ca(2+)</name>
        <dbReference type="ChEBI" id="CHEBI:29108"/>
        <label>2</label>
    </ligand>
</feature>
<feature type="compositionally biased region" description="Basic and acidic residues" evidence="10">
    <location>
        <begin position="92"/>
        <end position="106"/>
    </location>
</feature>
<dbReference type="InterPro" id="IPR006026">
    <property type="entry name" value="Peptidase_Metallo"/>
</dbReference>
<dbReference type="Gene3D" id="3.40.390.10">
    <property type="entry name" value="Collagenase (Catalytic Domain)"/>
    <property type="match status" value="1"/>
</dbReference>
<dbReference type="SMART" id="SM00235">
    <property type="entry name" value="ZnMc"/>
    <property type="match status" value="1"/>
</dbReference>
<dbReference type="PANTHER" id="PTHR10201:SF291">
    <property type="entry name" value="MATRIX METALLOPROTEINASE 1, ISOFORM C-RELATED"/>
    <property type="match status" value="1"/>
</dbReference>
<comment type="similarity">
    <text evidence="1">Belongs to the peptidase M10A family.</text>
</comment>
<evidence type="ECO:0000256" key="10">
    <source>
        <dbReference type="SAM" id="MobiDB-lite"/>
    </source>
</evidence>
<evidence type="ECO:0000256" key="8">
    <source>
        <dbReference type="PIRSR" id="PIRSR621190-2"/>
    </source>
</evidence>
<protein>
    <submittedName>
        <fullName evidence="13">Peptidase metallopeptidase domain-containing protein</fullName>
    </submittedName>
</protein>
<accession>A0A914DX63</accession>
<evidence type="ECO:0000256" key="7">
    <source>
        <dbReference type="ARBA" id="ARBA00023049"/>
    </source>
</evidence>
<dbReference type="PROSITE" id="PS51642">
    <property type="entry name" value="HEMOPEXIN_2"/>
    <property type="match status" value="1"/>
</dbReference>
<feature type="repeat" description="Hemopexin" evidence="9">
    <location>
        <begin position="182"/>
        <end position="225"/>
    </location>
</feature>
<comment type="cofactor">
    <cofactor evidence="8">
        <name>Ca(2+)</name>
        <dbReference type="ChEBI" id="CHEBI:29108"/>
    </cofactor>
    <text evidence="8">Can bind about 5 Ca(2+) ions per subunit.</text>
</comment>
<evidence type="ECO:0000256" key="3">
    <source>
        <dbReference type="ARBA" id="ARBA00022723"/>
    </source>
</evidence>
<evidence type="ECO:0000256" key="2">
    <source>
        <dbReference type="ARBA" id="ARBA00022670"/>
    </source>
</evidence>
<dbReference type="WBParaSite" id="ACRNAN_scaffold4268.g28053.t1">
    <property type="protein sequence ID" value="ACRNAN_scaffold4268.g28053.t1"/>
    <property type="gene ID" value="ACRNAN_scaffold4268.g28053"/>
</dbReference>
<dbReference type="GO" id="GO:0006508">
    <property type="term" value="P:proteolysis"/>
    <property type="evidence" value="ECO:0007669"/>
    <property type="project" value="UniProtKB-KW"/>
</dbReference>
<keyword evidence="12" id="KW-1185">Reference proteome</keyword>
<sequence length="356" mass="41137">MARPHCGMPDFRNYSIYALGSSNKWNKERITYKIRTLTDDLPAQTVRQAFKHAFSAWSEYIPLEFTEAYGVADIEIKFLRGDHQCFIKFDGRGARRSRPDGRPGKDDESDEDEIPTYAPQWPTFPHPRPTPMPHPFYPPPFAPPPPPWMPICCRHPWIFRWNAHGGPGFWSLKSSRNNIERPTHVDAFVNGPGEESYIFVGHHIYELHQNRINKTLRIKDVFPQLENTVSAGYYNEKTHTFVLFDQKNKVYAYHHRRNRDSAILNAGYPKEWPLAIYDESGHEAGLLDPIGAIWITPEAQIFTAQHVNLSGHVVVVSNTSKVDSLPSRKELHCLRYLQEIRSTFMKLTKKKSLASR</sequence>
<evidence type="ECO:0000256" key="9">
    <source>
        <dbReference type="PROSITE-ProRule" id="PRU01011"/>
    </source>
</evidence>
<feature type="binding site" evidence="8">
    <location>
        <position position="90"/>
    </location>
    <ligand>
        <name>Ca(2+)</name>
        <dbReference type="ChEBI" id="CHEBI:29108"/>
        <label>3</label>
    </ligand>
</feature>
<comment type="cofactor">
    <cofactor evidence="8">
        <name>Zn(2+)</name>
        <dbReference type="ChEBI" id="CHEBI:29105"/>
    </cofactor>
    <text evidence="8">Binds 2 Zn(2+) ions per subunit.</text>
</comment>
<dbReference type="InterPro" id="IPR021190">
    <property type="entry name" value="Pept_M10A"/>
</dbReference>
<dbReference type="Gene3D" id="2.110.10.10">
    <property type="entry name" value="Hemopexin-like domain"/>
    <property type="match status" value="1"/>
</dbReference>
<dbReference type="InterPro" id="IPR024079">
    <property type="entry name" value="MetalloPept_cat_dom_sf"/>
</dbReference>
<evidence type="ECO:0000256" key="6">
    <source>
        <dbReference type="ARBA" id="ARBA00022833"/>
    </source>
</evidence>
<feature type="binding site" evidence="8">
    <location>
        <position position="91"/>
    </location>
    <ligand>
        <name>Ca(2+)</name>
        <dbReference type="ChEBI" id="CHEBI:29108"/>
        <label>3</label>
    </ligand>
</feature>
<dbReference type="PRINTS" id="PR00138">
    <property type="entry name" value="MATRIXIN"/>
</dbReference>
<keyword evidence="7" id="KW-0482">Metalloprotease</keyword>
<dbReference type="GO" id="GO:0030574">
    <property type="term" value="P:collagen catabolic process"/>
    <property type="evidence" value="ECO:0007669"/>
    <property type="project" value="TreeGrafter"/>
</dbReference>
<keyword evidence="2" id="KW-0645">Protease</keyword>
<evidence type="ECO:0000313" key="12">
    <source>
        <dbReference type="Proteomes" id="UP000887540"/>
    </source>
</evidence>
<dbReference type="GO" id="GO:0008270">
    <property type="term" value="F:zinc ion binding"/>
    <property type="evidence" value="ECO:0007669"/>
    <property type="project" value="InterPro"/>
</dbReference>
<feature type="domain" description="Peptidase metallopeptidase" evidence="11">
    <location>
        <begin position="21"/>
        <end position="143"/>
    </location>
</feature>
<dbReference type="SUPFAM" id="SSF55486">
    <property type="entry name" value="Metalloproteases ('zincins'), catalytic domain"/>
    <property type="match status" value="1"/>
</dbReference>
<keyword evidence="4" id="KW-0732">Signal</keyword>
<keyword evidence="8" id="KW-0106">Calcium</keyword>
<evidence type="ECO:0000259" key="11">
    <source>
        <dbReference type="SMART" id="SM00235"/>
    </source>
</evidence>
<keyword evidence="5" id="KW-0378">Hydrolase</keyword>
<dbReference type="GO" id="GO:0031012">
    <property type="term" value="C:extracellular matrix"/>
    <property type="evidence" value="ECO:0007669"/>
    <property type="project" value="InterPro"/>
</dbReference>
<evidence type="ECO:0000256" key="4">
    <source>
        <dbReference type="ARBA" id="ARBA00022729"/>
    </source>
</evidence>
<reference evidence="13" key="1">
    <citation type="submission" date="2022-11" db="UniProtKB">
        <authorList>
            <consortium name="WormBaseParasite"/>
        </authorList>
    </citation>
    <scope>IDENTIFICATION</scope>
</reference>
<dbReference type="PANTHER" id="PTHR10201">
    <property type="entry name" value="MATRIX METALLOPROTEINASE"/>
    <property type="match status" value="1"/>
</dbReference>
<dbReference type="GO" id="GO:0030198">
    <property type="term" value="P:extracellular matrix organization"/>
    <property type="evidence" value="ECO:0007669"/>
    <property type="project" value="TreeGrafter"/>
</dbReference>
<name>A0A914DX63_9BILA</name>
<dbReference type="AlphaFoldDB" id="A0A914DX63"/>
<feature type="region of interest" description="Disordered" evidence="10">
    <location>
        <begin position="92"/>
        <end position="115"/>
    </location>
</feature>
<dbReference type="SUPFAM" id="SSF50923">
    <property type="entry name" value="Hemopexin-like domain"/>
    <property type="match status" value="1"/>
</dbReference>
<dbReference type="Proteomes" id="UP000887540">
    <property type="component" value="Unplaced"/>
</dbReference>
<dbReference type="Pfam" id="PF00413">
    <property type="entry name" value="Peptidase_M10"/>
    <property type="match status" value="1"/>
</dbReference>
<dbReference type="InterPro" id="IPR018487">
    <property type="entry name" value="Hemopexin-like_repeat"/>
</dbReference>
<feature type="binding site" description="in inhibited form" evidence="8">
    <location>
        <position position="6"/>
    </location>
    <ligand>
        <name>Zn(2+)</name>
        <dbReference type="ChEBI" id="CHEBI:29105"/>
        <label>2</label>
        <note>catalytic</note>
    </ligand>
</feature>
<feature type="binding site" evidence="8">
    <location>
        <position position="83"/>
    </location>
    <ligand>
        <name>Zn(2+)</name>
        <dbReference type="ChEBI" id="CHEBI:29105"/>
        <label>1</label>
    </ligand>
</feature>
<proteinExistence type="inferred from homology"/>
<evidence type="ECO:0000256" key="5">
    <source>
        <dbReference type="ARBA" id="ARBA00022801"/>
    </source>
</evidence>
<dbReference type="InterPro" id="IPR036375">
    <property type="entry name" value="Hemopexin-like_dom_sf"/>
</dbReference>
<dbReference type="InterPro" id="IPR001818">
    <property type="entry name" value="Pept_M10_metallopeptidase"/>
</dbReference>
<feature type="binding site" evidence="8">
    <location>
        <position position="40"/>
    </location>
    <ligand>
        <name>Ca(2+)</name>
        <dbReference type="ChEBI" id="CHEBI:29108"/>
        <label>1</label>
    </ligand>
</feature>
<dbReference type="GO" id="GO:0004222">
    <property type="term" value="F:metalloendopeptidase activity"/>
    <property type="evidence" value="ECO:0007669"/>
    <property type="project" value="InterPro"/>
</dbReference>
<keyword evidence="6 8" id="KW-0862">Zinc</keyword>
<evidence type="ECO:0000256" key="1">
    <source>
        <dbReference type="ARBA" id="ARBA00010370"/>
    </source>
</evidence>
<keyword evidence="3 8" id="KW-0479">Metal-binding</keyword>
<organism evidence="12 13">
    <name type="scientific">Acrobeloides nanus</name>
    <dbReference type="NCBI Taxonomy" id="290746"/>
    <lineage>
        <taxon>Eukaryota</taxon>
        <taxon>Metazoa</taxon>
        <taxon>Ecdysozoa</taxon>
        <taxon>Nematoda</taxon>
        <taxon>Chromadorea</taxon>
        <taxon>Rhabditida</taxon>
        <taxon>Tylenchina</taxon>
        <taxon>Cephalobomorpha</taxon>
        <taxon>Cephaloboidea</taxon>
        <taxon>Cephalobidae</taxon>
        <taxon>Acrobeloides</taxon>
    </lineage>
</organism>